<protein>
    <recommendedName>
        <fullName evidence="2">FecR protein domain-containing protein</fullName>
    </recommendedName>
</protein>
<name>A0A4Z0BYG1_9BURK</name>
<dbReference type="Proteomes" id="UP000297564">
    <property type="component" value="Unassembled WGS sequence"/>
</dbReference>
<accession>A0A4Z0BYG1</accession>
<evidence type="ECO:0000313" key="4">
    <source>
        <dbReference type="Proteomes" id="UP000297564"/>
    </source>
</evidence>
<evidence type="ECO:0000259" key="2">
    <source>
        <dbReference type="Pfam" id="PF04773"/>
    </source>
</evidence>
<gene>
    <name evidence="3" type="ORF">EZ242_05495</name>
</gene>
<feature type="chain" id="PRO_5021406670" description="FecR protein domain-containing protein" evidence="1">
    <location>
        <begin position="29"/>
        <end position="480"/>
    </location>
</feature>
<dbReference type="RefSeq" id="WP_135284137.1">
    <property type="nucleotide sequence ID" value="NZ_SMLL01000002.1"/>
</dbReference>
<reference evidence="3 4" key="1">
    <citation type="submission" date="2019-03" db="EMBL/GenBank/DDBJ databases">
        <title>Ramlibacter rhizophilus CCTCC AB2015357, whole genome shotgun sequence.</title>
        <authorList>
            <person name="Zhang X."/>
            <person name="Feng G."/>
            <person name="Zhu H."/>
        </authorList>
    </citation>
    <scope>NUCLEOTIDE SEQUENCE [LARGE SCALE GENOMIC DNA]</scope>
    <source>
        <strain evidence="3 4">CCTCC AB2015357</strain>
    </source>
</reference>
<dbReference type="PANTHER" id="PTHR38731:SF3">
    <property type="entry name" value="BLL6125 PROTEIN"/>
    <property type="match status" value="1"/>
</dbReference>
<dbReference type="InterPro" id="IPR006860">
    <property type="entry name" value="FecR"/>
</dbReference>
<organism evidence="3 4">
    <name type="scientific">Ramlibacter rhizophilus</name>
    <dbReference type="NCBI Taxonomy" id="1781167"/>
    <lineage>
        <taxon>Bacteria</taxon>
        <taxon>Pseudomonadati</taxon>
        <taxon>Pseudomonadota</taxon>
        <taxon>Betaproteobacteria</taxon>
        <taxon>Burkholderiales</taxon>
        <taxon>Comamonadaceae</taxon>
        <taxon>Ramlibacter</taxon>
    </lineage>
</organism>
<dbReference type="Pfam" id="PF04773">
    <property type="entry name" value="FecR"/>
    <property type="match status" value="2"/>
</dbReference>
<evidence type="ECO:0000313" key="3">
    <source>
        <dbReference type="EMBL" id="TFZ03338.1"/>
    </source>
</evidence>
<dbReference type="OrthoDB" id="369729at2"/>
<dbReference type="EMBL" id="SMLL01000002">
    <property type="protein sequence ID" value="TFZ03338.1"/>
    <property type="molecule type" value="Genomic_DNA"/>
</dbReference>
<dbReference type="AlphaFoldDB" id="A0A4Z0BYG1"/>
<feature type="signal peptide" evidence="1">
    <location>
        <begin position="1"/>
        <end position="28"/>
    </location>
</feature>
<comment type="caution">
    <text evidence="3">The sequence shown here is derived from an EMBL/GenBank/DDBJ whole genome shotgun (WGS) entry which is preliminary data.</text>
</comment>
<feature type="domain" description="FecR protein" evidence="2">
    <location>
        <begin position="68"/>
        <end position="161"/>
    </location>
</feature>
<keyword evidence="1" id="KW-0732">Signal</keyword>
<keyword evidence="4" id="KW-1185">Reference proteome</keyword>
<evidence type="ECO:0000256" key="1">
    <source>
        <dbReference type="SAM" id="SignalP"/>
    </source>
</evidence>
<feature type="domain" description="FecR protein" evidence="2">
    <location>
        <begin position="212"/>
        <end position="295"/>
    </location>
</feature>
<sequence length="480" mass="50203">MNLAHLTALLRLPRVLLLAAAFAGSVHAQAPAPAPAGQVTHVQGMATAQQPDGSFRFLGQGDAVLEGDTLATTERGFAVLTFRDGSKYTLRPSSAFTVERFAHGEGQEAAWLKLLKGGVRVVTGLVGKRNPAGVELRTPTATIGIRGTSFDARLCGDDCRSESAATAGAAPPAPVVPVAARVVQLNGQASAFNRERVSRSLAVGGSVFEGEEVRTGEGSTMVLGFRDQSVVSLNPNTVMRVTSFRFNQPGAQNESTLGLLRGGMRALTGLIGKQSPDAVKIKTVTSVIGIRGTGMDILCEGPCVDPELGLPPPPPSEPGAAPRPEHGLFMVTWEGTPYFALGPLDVPLDRAGHIGADNMPRILLSVPEFMRAFAALRPDTVAVDWPRLFATVDPGGADGLYVYVRDGHVYLRSGDSVIDLGPGEAAWSGKTGEARRIDPVPGALTLDPTPIPDNFSGLSGPLMHLFGVTVGRAGTDICTP</sequence>
<dbReference type="PANTHER" id="PTHR38731">
    <property type="entry name" value="LIPL45-RELATED LIPOPROTEIN-RELATED"/>
    <property type="match status" value="1"/>
</dbReference>
<proteinExistence type="predicted"/>